<dbReference type="PANTHER" id="PTHR33744">
    <property type="entry name" value="CARBOHYDRATE DIACID REGULATOR"/>
    <property type="match status" value="1"/>
</dbReference>
<accession>A0A931FZ05</accession>
<name>A0A931FZ05_9ACTN</name>
<dbReference type="RefSeq" id="WP_196416039.1">
    <property type="nucleotide sequence ID" value="NZ_JADQTO010000010.1"/>
</dbReference>
<dbReference type="InterPro" id="IPR058663">
    <property type="entry name" value="PucR-like_N"/>
</dbReference>
<dbReference type="Pfam" id="PF25906">
    <property type="entry name" value="PucR-like_N"/>
    <property type="match status" value="1"/>
</dbReference>
<keyword evidence="4" id="KW-1185">Reference proteome</keyword>
<evidence type="ECO:0000259" key="1">
    <source>
        <dbReference type="Pfam" id="PF13556"/>
    </source>
</evidence>
<organism evidence="3 4">
    <name type="scientific">Actinoplanes aureus</name>
    <dbReference type="NCBI Taxonomy" id="2792083"/>
    <lineage>
        <taxon>Bacteria</taxon>
        <taxon>Bacillati</taxon>
        <taxon>Actinomycetota</taxon>
        <taxon>Actinomycetes</taxon>
        <taxon>Micromonosporales</taxon>
        <taxon>Micromonosporaceae</taxon>
        <taxon>Actinoplanes</taxon>
    </lineage>
</organism>
<evidence type="ECO:0000313" key="3">
    <source>
        <dbReference type="EMBL" id="MBG0564267.1"/>
    </source>
</evidence>
<dbReference type="Proteomes" id="UP000598146">
    <property type="component" value="Unassembled WGS sequence"/>
</dbReference>
<gene>
    <name evidence="3" type="ORF">I4J89_22730</name>
</gene>
<dbReference type="Gene3D" id="1.10.10.2840">
    <property type="entry name" value="PucR C-terminal helix-turn-helix domain"/>
    <property type="match status" value="1"/>
</dbReference>
<evidence type="ECO:0000259" key="2">
    <source>
        <dbReference type="Pfam" id="PF25906"/>
    </source>
</evidence>
<comment type="caution">
    <text evidence="3">The sequence shown here is derived from an EMBL/GenBank/DDBJ whole genome shotgun (WGS) entry which is preliminary data.</text>
</comment>
<feature type="domain" description="PucR C-terminal helix-turn-helix" evidence="1">
    <location>
        <begin position="319"/>
        <end position="375"/>
    </location>
</feature>
<feature type="domain" description="PucR-like N-terminal" evidence="2">
    <location>
        <begin position="5"/>
        <end position="169"/>
    </location>
</feature>
<proteinExistence type="predicted"/>
<dbReference type="Pfam" id="PF13556">
    <property type="entry name" value="HTH_30"/>
    <property type="match status" value="1"/>
</dbReference>
<reference evidence="3" key="1">
    <citation type="submission" date="2020-11" db="EMBL/GenBank/DDBJ databases">
        <title>Isolation and identification of active actinomycetes.</title>
        <authorList>
            <person name="Sun X."/>
        </authorList>
    </citation>
    <scope>NUCLEOTIDE SEQUENCE</scope>
    <source>
        <strain evidence="3">NEAU-A11</strain>
    </source>
</reference>
<dbReference type="PANTHER" id="PTHR33744:SF1">
    <property type="entry name" value="DNA-BINDING TRANSCRIPTIONAL ACTIVATOR ADER"/>
    <property type="match status" value="1"/>
</dbReference>
<sequence length="404" mass="42947">MDTPWQRLPSDLAAAMRPRLPEAVQAIAGAVGENAPESAGAKFRRDAYTAVRVALDRFADLAGTAEPALPPPIREVFVALGAAEARENRGPELLLGALRTAARMLLRTASQSLAEVRPVTVDELIDLADATSAYVDELAAACTDGLARQLREQAGEGDRRRRRVADLLLRGGAPPEVLREAVTGIGWPAPDTVVPVLLPPDQARDARFRFGADGVVAERGRDAVLLLRAGPRAERAALTEALQGRDAVVGPALGWAEVPQAVRLAEGTLELAGTGAEPVFTDDHFAALALRGEPGALAVLSARRLAPLAALRAGQREQLLVTLESWLRHWGSRTAVAAELYVHPQTVSYRLNRLRDLLGDDLDDPGARFELLLVLAYRTGPAGRVVGRLGVGSAAASEDPPREA</sequence>
<dbReference type="AlphaFoldDB" id="A0A931FZ05"/>
<dbReference type="EMBL" id="JADQTO010000010">
    <property type="protein sequence ID" value="MBG0564267.1"/>
    <property type="molecule type" value="Genomic_DNA"/>
</dbReference>
<evidence type="ECO:0000313" key="4">
    <source>
        <dbReference type="Proteomes" id="UP000598146"/>
    </source>
</evidence>
<dbReference type="InterPro" id="IPR025736">
    <property type="entry name" value="PucR_C-HTH_dom"/>
</dbReference>
<protein>
    <submittedName>
        <fullName evidence="3">Helix-turn-helix domain-containing protein</fullName>
    </submittedName>
</protein>
<dbReference type="InterPro" id="IPR042070">
    <property type="entry name" value="PucR_C-HTH_sf"/>
</dbReference>
<dbReference type="InterPro" id="IPR051448">
    <property type="entry name" value="CdaR-like_regulators"/>
</dbReference>